<dbReference type="InterPro" id="IPR027417">
    <property type="entry name" value="P-loop_NTPase"/>
</dbReference>
<evidence type="ECO:0000256" key="2">
    <source>
        <dbReference type="ARBA" id="ARBA00022741"/>
    </source>
</evidence>
<proteinExistence type="inferred from homology"/>
<dbReference type="GeneID" id="107093488"/>
<dbReference type="GO" id="GO:0005525">
    <property type="term" value="F:GTP binding"/>
    <property type="evidence" value="ECO:0007669"/>
    <property type="project" value="UniProtKB-KW"/>
</dbReference>
<evidence type="ECO:0000313" key="6">
    <source>
        <dbReference type="Proteomes" id="UP000265020"/>
    </source>
</evidence>
<dbReference type="STRING" id="28743.ENSCVAP00000000039"/>
<dbReference type="OrthoDB" id="5985928at2759"/>
<reference evidence="5" key="2">
    <citation type="submission" date="2025-09" db="UniProtKB">
        <authorList>
            <consortium name="Ensembl"/>
        </authorList>
    </citation>
    <scope>IDENTIFICATION</scope>
</reference>
<dbReference type="PROSITE" id="PS51720">
    <property type="entry name" value="G_AIG1"/>
    <property type="match status" value="1"/>
</dbReference>
<dbReference type="Gene3D" id="3.40.50.300">
    <property type="entry name" value="P-loop containing nucleotide triphosphate hydrolases"/>
    <property type="match status" value="1"/>
</dbReference>
<dbReference type="CDD" id="cd01852">
    <property type="entry name" value="AIG1"/>
    <property type="match status" value="1"/>
</dbReference>
<dbReference type="Ensembl" id="ENSCVAT00000015740.1">
    <property type="protein sequence ID" value="ENSCVAP00000000039.1"/>
    <property type="gene ID" value="ENSCVAG00000023434.1"/>
</dbReference>
<dbReference type="SUPFAM" id="SSF52540">
    <property type="entry name" value="P-loop containing nucleoside triphosphate hydrolases"/>
    <property type="match status" value="1"/>
</dbReference>
<dbReference type="Proteomes" id="UP000265020">
    <property type="component" value="Unassembled WGS sequence"/>
</dbReference>
<dbReference type="PANTHER" id="PTHR10903:SF186">
    <property type="entry name" value="GTPASE IMAP FAMILY MEMBER 4-LIKE-RELATED"/>
    <property type="match status" value="1"/>
</dbReference>
<dbReference type="PANTHER" id="PTHR10903">
    <property type="entry name" value="GTPASE, IMAP FAMILY MEMBER-RELATED"/>
    <property type="match status" value="1"/>
</dbReference>
<feature type="domain" description="AIG1-type G" evidence="4">
    <location>
        <begin position="12"/>
        <end position="212"/>
    </location>
</feature>
<accession>A0A3Q2C620</accession>
<reference evidence="5" key="1">
    <citation type="submission" date="2025-08" db="UniProtKB">
        <authorList>
            <consortium name="Ensembl"/>
        </authorList>
    </citation>
    <scope>IDENTIFICATION</scope>
</reference>
<evidence type="ECO:0000259" key="4">
    <source>
        <dbReference type="PROSITE" id="PS51720"/>
    </source>
</evidence>
<evidence type="ECO:0000256" key="3">
    <source>
        <dbReference type="ARBA" id="ARBA00023134"/>
    </source>
</evidence>
<dbReference type="InterPro" id="IPR006703">
    <property type="entry name" value="G_AIG1"/>
</dbReference>
<dbReference type="RefSeq" id="XP_015244057.1">
    <property type="nucleotide sequence ID" value="XM_015388571.1"/>
</dbReference>
<organism evidence="5 6">
    <name type="scientific">Cyprinodon variegatus</name>
    <name type="common">Sheepshead minnow</name>
    <dbReference type="NCBI Taxonomy" id="28743"/>
    <lineage>
        <taxon>Eukaryota</taxon>
        <taxon>Metazoa</taxon>
        <taxon>Chordata</taxon>
        <taxon>Craniata</taxon>
        <taxon>Vertebrata</taxon>
        <taxon>Euteleostomi</taxon>
        <taxon>Actinopterygii</taxon>
        <taxon>Neopterygii</taxon>
        <taxon>Teleostei</taxon>
        <taxon>Neoteleostei</taxon>
        <taxon>Acanthomorphata</taxon>
        <taxon>Ovalentaria</taxon>
        <taxon>Atherinomorphae</taxon>
        <taxon>Cyprinodontiformes</taxon>
        <taxon>Cyprinodontidae</taxon>
        <taxon>Cyprinodon</taxon>
    </lineage>
</organism>
<keyword evidence="3" id="KW-0342">GTP-binding</keyword>
<evidence type="ECO:0000313" key="5">
    <source>
        <dbReference type="Ensembl" id="ENSCVAP00000000039.1"/>
    </source>
</evidence>
<dbReference type="Pfam" id="PF04548">
    <property type="entry name" value="AIG1"/>
    <property type="match status" value="1"/>
</dbReference>
<dbReference type="GeneTree" id="ENSGT01120000271858"/>
<protein>
    <submittedName>
        <fullName evidence="5">GTPase IMAP family member 7-like</fullName>
    </submittedName>
</protein>
<dbReference type="InterPro" id="IPR045058">
    <property type="entry name" value="GIMA/IAN/Toc"/>
</dbReference>
<keyword evidence="6" id="KW-1185">Reference proteome</keyword>
<dbReference type="FunFam" id="3.40.50.300:FF:000366">
    <property type="entry name" value="GTPase, IMAP family member 2"/>
    <property type="match status" value="1"/>
</dbReference>
<dbReference type="AlphaFoldDB" id="A0A3Q2C620"/>
<dbReference type="OMA" id="AFRSMHC"/>
<dbReference type="KEGG" id="cvg:107093488"/>
<comment type="similarity">
    <text evidence="1">Belongs to the TRAFAC class TrmE-Era-EngA-EngB-Septin-like GTPase superfamily. AIG1/Toc34/Toc159-like paraseptin GTPase family. IAN subfamily.</text>
</comment>
<sequence>MAHLLALPPPDESTLRIVSVGKTGSGKSAAGNTILGMKAFESYMSPSTITLTCQRKTGMFKGQQLEFIDTPGLFNAAKSEDETEREIQRCIWLSAPGPHVFLVVMALNRFTPEEQRTLQIIKKIFGEQAACYTMVLFTHGDDLEADGTSAENFIDRNPSLRAFISQCGGGYHVFNNRNNDSSQVTELLEKINKMVQRNGGKYFTNKMFGKAQQVMEEEAARLMIATPGMNAIEFRQIIDGYTWAILMAFNIFETAKGMWTSVKGCSIQ</sequence>
<keyword evidence="2" id="KW-0547">Nucleotide-binding</keyword>
<evidence type="ECO:0000256" key="1">
    <source>
        <dbReference type="ARBA" id="ARBA00008535"/>
    </source>
</evidence>
<name>A0A3Q2C620_CYPVA</name>